<dbReference type="EMBL" id="BMAO01036047">
    <property type="protein sequence ID" value="GFR07720.1"/>
    <property type="molecule type" value="Genomic_DNA"/>
</dbReference>
<name>A0A8X6LFB2_TRICU</name>
<dbReference type="Proteomes" id="UP000887116">
    <property type="component" value="Unassembled WGS sequence"/>
</dbReference>
<evidence type="ECO:0000313" key="1">
    <source>
        <dbReference type="EMBL" id="GFR07720.1"/>
    </source>
</evidence>
<evidence type="ECO:0000313" key="2">
    <source>
        <dbReference type="Proteomes" id="UP000887116"/>
    </source>
</evidence>
<reference evidence="1" key="1">
    <citation type="submission" date="2020-07" db="EMBL/GenBank/DDBJ databases">
        <title>Multicomponent nature underlies the extraordinary mechanical properties of spider dragline silk.</title>
        <authorList>
            <person name="Kono N."/>
            <person name="Nakamura H."/>
            <person name="Mori M."/>
            <person name="Yoshida Y."/>
            <person name="Ohtoshi R."/>
            <person name="Malay A.D."/>
            <person name="Moran D.A.P."/>
            <person name="Tomita M."/>
            <person name="Numata K."/>
            <person name="Arakawa K."/>
        </authorList>
    </citation>
    <scope>NUCLEOTIDE SEQUENCE</scope>
</reference>
<protein>
    <submittedName>
        <fullName evidence="1">Uncharacterized protein</fullName>
    </submittedName>
</protein>
<dbReference type="AlphaFoldDB" id="A0A8X6LFB2"/>
<gene>
    <name evidence="1" type="ORF">TNCT_486651</name>
</gene>
<comment type="caution">
    <text evidence="1">The sequence shown here is derived from an EMBL/GenBank/DDBJ whole genome shotgun (WGS) entry which is preliminary data.</text>
</comment>
<proteinExistence type="predicted"/>
<keyword evidence="2" id="KW-1185">Reference proteome</keyword>
<sequence>MEFGVGRICPSGSEWLFYPSSSSICSNSLRAQNATIPKPITDIQRLRPIYETCIRNPFFLMAVDDKVSENMDEQYDFAHPCSTVYQSKFMRQGIVASV</sequence>
<accession>A0A8X6LFB2</accession>
<organism evidence="1 2">
    <name type="scientific">Trichonephila clavata</name>
    <name type="common">Joro spider</name>
    <name type="synonym">Nephila clavata</name>
    <dbReference type="NCBI Taxonomy" id="2740835"/>
    <lineage>
        <taxon>Eukaryota</taxon>
        <taxon>Metazoa</taxon>
        <taxon>Ecdysozoa</taxon>
        <taxon>Arthropoda</taxon>
        <taxon>Chelicerata</taxon>
        <taxon>Arachnida</taxon>
        <taxon>Araneae</taxon>
        <taxon>Araneomorphae</taxon>
        <taxon>Entelegynae</taxon>
        <taxon>Araneoidea</taxon>
        <taxon>Nephilidae</taxon>
        <taxon>Trichonephila</taxon>
    </lineage>
</organism>